<dbReference type="GO" id="GO:0015074">
    <property type="term" value="P:DNA integration"/>
    <property type="evidence" value="ECO:0007669"/>
    <property type="project" value="InterPro"/>
</dbReference>
<dbReference type="Gene3D" id="1.10.443.10">
    <property type="entry name" value="Intergrase catalytic core"/>
    <property type="match status" value="1"/>
</dbReference>
<dbReference type="PANTHER" id="PTHR35617:SF3">
    <property type="entry name" value="CORE-BINDING (CB) DOMAIN-CONTAINING PROTEIN"/>
    <property type="match status" value="1"/>
</dbReference>
<evidence type="ECO:0008006" key="4">
    <source>
        <dbReference type="Google" id="ProtNLM"/>
    </source>
</evidence>
<reference evidence="2" key="1">
    <citation type="submission" date="2022-08" db="UniProtKB">
        <authorList>
            <consortium name="EnsemblMetazoa"/>
        </authorList>
    </citation>
    <scope>IDENTIFICATION</scope>
    <source>
        <strain evidence="2">05x7-T-G4-1.051#20</strain>
    </source>
</reference>
<keyword evidence="3" id="KW-1185">Reference proteome</keyword>
<dbReference type="InterPro" id="IPR011010">
    <property type="entry name" value="DNA_brk_join_enz"/>
</dbReference>
<dbReference type="GO" id="GO:0003677">
    <property type="term" value="F:DNA binding"/>
    <property type="evidence" value="ECO:0007669"/>
    <property type="project" value="InterPro"/>
</dbReference>
<dbReference type="EnsemblMetazoa" id="G3976.1">
    <property type="protein sequence ID" value="G3976.1:cds"/>
    <property type="gene ID" value="G3976"/>
</dbReference>
<evidence type="ECO:0000313" key="3">
    <source>
        <dbReference type="Proteomes" id="UP000005408"/>
    </source>
</evidence>
<sequence length="95" mass="10713">KFFLSFLKPHKPVRSCTIARWLKTVLGNAGIDTSIFKAHSTRGASTSKANKLGLSVKQIMELANWKSANTFYTFYNKPIENESEFSNSVLKVKEN</sequence>
<organism evidence="2 3">
    <name type="scientific">Magallana gigas</name>
    <name type="common">Pacific oyster</name>
    <name type="synonym">Crassostrea gigas</name>
    <dbReference type="NCBI Taxonomy" id="29159"/>
    <lineage>
        <taxon>Eukaryota</taxon>
        <taxon>Metazoa</taxon>
        <taxon>Spiralia</taxon>
        <taxon>Lophotrochozoa</taxon>
        <taxon>Mollusca</taxon>
        <taxon>Bivalvia</taxon>
        <taxon>Autobranchia</taxon>
        <taxon>Pteriomorphia</taxon>
        <taxon>Ostreida</taxon>
        <taxon>Ostreoidea</taxon>
        <taxon>Ostreidae</taxon>
        <taxon>Magallana</taxon>
    </lineage>
</organism>
<dbReference type="PANTHER" id="PTHR35617">
    <property type="entry name" value="PHAGE_INTEGRASE DOMAIN-CONTAINING PROTEIN"/>
    <property type="match status" value="1"/>
</dbReference>
<evidence type="ECO:0000313" key="2">
    <source>
        <dbReference type="EnsemblMetazoa" id="G3976.1:cds"/>
    </source>
</evidence>
<keyword evidence="1" id="KW-0233">DNA recombination</keyword>
<evidence type="ECO:0000256" key="1">
    <source>
        <dbReference type="ARBA" id="ARBA00023172"/>
    </source>
</evidence>
<name>A0A8W8N1K2_MAGGI</name>
<accession>A0A8W8N1K2</accession>
<dbReference type="GO" id="GO:0006310">
    <property type="term" value="P:DNA recombination"/>
    <property type="evidence" value="ECO:0007669"/>
    <property type="project" value="UniProtKB-KW"/>
</dbReference>
<dbReference type="AlphaFoldDB" id="A0A8W8N1K2"/>
<dbReference type="SUPFAM" id="SSF56349">
    <property type="entry name" value="DNA breaking-rejoining enzymes"/>
    <property type="match status" value="1"/>
</dbReference>
<dbReference type="Proteomes" id="UP000005408">
    <property type="component" value="Unassembled WGS sequence"/>
</dbReference>
<proteinExistence type="predicted"/>
<dbReference type="InterPro" id="IPR013762">
    <property type="entry name" value="Integrase-like_cat_sf"/>
</dbReference>
<protein>
    <recommendedName>
        <fullName evidence="4">Tyr recombinase domain-containing protein</fullName>
    </recommendedName>
</protein>